<evidence type="ECO:0000313" key="20">
    <source>
        <dbReference type="EMBL" id="TBT91458.1"/>
    </source>
</evidence>
<dbReference type="GO" id="GO:0042802">
    <property type="term" value="F:identical protein binding"/>
    <property type="evidence" value="ECO:0007669"/>
    <property type="project" value="UniProtKB-ARBA"/>
</dbReference>
<keyword evidence="12" id="KW-0067">ATP-binding</keyword>
<comment type="similarity">
    <text evidence="3">Belongs to the CpsD/CapB family.</text>
</comment>
<dbReference type="CDD" id="cd05387">
    <property type="entry name" value="BY-kinase"/>
    <property type="match status" value="1"/>
</dbReference>
<dbReference type="Pfam" id="PF02706">
    <property type="entry name" value="Wzz"/>
    <property type="match status" value="1"/>
</dbReference>
<dbReference type="InterPro" id="IPR003856">
    <property type="entry name" value="LPS_length_determ_N"/>
</dbReference>
<evidence type="ECO:0000256" key="10">
    <source>
        <dbReference type="ARBA" id="ARBA00022741"/>
    </source>
</evidence>
<evidence type="ECO:0000256" key="1">
    <source>
        <dbReference type="ARBA" id="ARBA00004429"/>
    </source>
</evidence>
<keyword evidence="9" id="KW-0812">Transmembrane</keyword>
<name>A0A4Q9KHJ8_PROTD</name>
<gene>
    <name evidence="20" type="ORF">ET996_13830</name>
</gene>
<evidence type="ECO:0000256" key="2">
    <source>
        <dbReference type="ARBA" id="ARBA00006683"/>
    </source>
</evidence>
<evidence type="ECO:0000313" key="21">
    <source>
        <dbReference type="Proteomes" id="UP000291933"/>
    </source>
</evidence>
<evidence type="ECO:0000256" key="16">
    <source>
        <dbReference type="ARBA" id="ARBA00051245"/>
    </source>
</evidence>
<dbReference type="FunFam" id="3.40.50.300:FF:000527">
    <property type="entry name" value="Tyrosine-protein kinase etk"/>
    <property type="match status" value="1"/>
</dbReference>
<dbReference type="InterPro" id="IPR050445">
    <property type="entry name" value="Bact_polysacc_biosynth/exp"/>
</dbReference>
<dbReference type="GO" id="GO:0005886">
    <property type="term" value="C:plasma membrane"/>
    <property type="evidence" value="ECO:0007669"/>
    <property type="project" value="UniProtKB-SubCell"/>
</dbReference>
<evidence type="ECO:0000256" key="13">
    <source>
        <dbReference type="ARBA" id="ARBA00022989"/>
    </source>
</evidence>
<dbReference type="EC" id="2.7.10.2" evidence="5"/>
<evidence type="ECO:0000256" key="17">
    <source>
        <dbReference type="SAM" id="MobiDB-lite"/>
    </source>
</evidence>
<evidence type="ECO:0000256" key="7">
    <source>
        <dbReference type="ARBA" id="ARBA00022519"/>
    </source>
</evidence>
<dbReference type="EMBL" id="SDMR01000026">
    <property type="protein sequence ID" value="TBT91458.1"/>
    <property type="molecule type" value="Genomic_DNA"/>
</dbReference>
<keyword evidence="8 20" id="KW-0808">Transferase</keyword>
<evidence type="ECO:0000256" key="5">
    <source>
        <dbReference type="ARBA" id="ARBA00011903"/>
    </source>
</evidence>
<dbReference type="InterPro" id="IPR027417">
    <property type="entry name" value="P-loop_NTPase"/>
</dbReference>
<evidence type="ECO:0000256" key="8">
    <source>
        <dbReference type="ARBA" id="ARBA00022679"/>
    </source>
</evidence>
<accession>A0A4Q9KHJ8</accession>
<comment type="subcellular location">
    <subcellularLocation>
        <location evidence="1">Cell inner membrane</location>
        <topology evidence="1">Multi-pass membrane protein</topology>
    </subcellularLocation>
</comment>
<keyword evidence="15" id="KW-0829">Tyrosine-protein kinase</keyword>
<dbReference type="Proteomes" id="UP000291933">
    <property type="component" value="Unassembled WGS sequence"/>
</dbReference>
<evidence type="ECO:0000256" key="9">
    <source>
        <dbReference type="ARBA" id="ARBA00022692"/>
    </source>
</evidence>
<dbReference type="GO" id="GO:0004715">
    <property type="term" value="F:non-membrane spanning protein tyrosine kinase activity"/>
    <property type="evidence" value="ECO:0007669"/>
    <property type="project" value="UniProtKB-EC"/>
</dbReference>
<feature type="region of interest" description="Disordered" evidence="17">
    <location>
        <begin position="452"/>
        <end position="475"/>
    </location>
</feature>
<keyword evidence="21" id="KW-1185">Reference proteome</keyword>
<comment type="caution">
    <text evidence="20">The sequence shown here is derived from an EMBL/GenBank/DDBJ whole genome shotgun (WGS) entry which is preliminary data.</text>
</comment>
<dbReference type="InterPro" id="IPR025669">
    <property type="entry name" value="AAA_dom"/>
</dbReference>
<evidence type="ECO:0000256" key="14">
    <source>
        <dbReference type="ARBA" id="ARBA00023136"/>
    </source>
</evidence>
<dbReference type="Pfam" id="PF13614">
    <property type="entry name" value="AAA_31"/>
    <property type="match status" value="1"/>
</dbReference>
<evidence type="ECO:0000256" key="12">
    <source>
        <dbReference type="ARBA" id="ARBA00022840"/>
    </source>
</evidence>
<evidence type="ECO:0000256" key="6">
    <source>
        <dbReference type="ARBA" id="ARBA00022475"/>
    </source>
</evidence>
<feature type="domain" description="Polysaccharide chain length determinant N-terminal" evidence="18">
    <location>
        <begin position="2"/>
        <end position="88"/>
    </location>
</feature>
<evidence type="ECO:0000259" key="18">
    <source>
        <dbReference type="Pfam" id="PF02706"/>
    </source>
</evidence>
<evidence type="ECO:0000256" key="4">
    <source>
        <dbReference type="ARBA" id="ARBA00008883"/>
    </source>
</evidence>
<sequence length="475" mass="50460">MELTDYLRVLRKYWRSATAVTRVAILAAAAFSLLTKATYTATTSVFLSVKSVATAGELNSGSTYAENQVQSFARVARTPIVLQAVVDRLNLPVTAERLAEDVTATVPSNTATIDLSVENGDPAQAALIANAVGEQVVETVKQLSPPTADGSDMVEATVIRPASVPLSPTTPKVTQNLALGLLLGLMLGVGQAVLRDTLYTKIRNERDLERVTDRPLLGSIMLDETLSKRTAPGLASDHSLAGEAYRRLRTNLQFLALPEGERALVVTSTVPGEGKTTTAINTAVTMAETGARVLLIDADLRRPHVADAFGLETAAGLTSVLIGRATLEEVVQPIGDTSLDVLTSGPIPPNPSELLGFDAMKALLAQVGRLYDVVIIDSPPLLPVTDAAVLARSTAGALVVVGARVVRRGELDAALATLDQVDARVLGLVLNKVQRDDEERYGYSYQYAERNAADAEPRPARLVTTPTREVAARRA</sequence>
<dbReference type="PANTHER" id="PTHR32309">
    <property type="entry name" value="TYROSINE-PROTEIN KINASE"/>
    <property type="match status" value="1"/>
</dbReference>
<dbReference type="Gene3D" id="3.40.50.300">
    <property type="entry name" value="P-loop containing nucleotide triphosphate hydrolases"/>
    <property type="match status" value="1"/>
</dbReference>
<dbReference type="AlphaFoldDB" id="A0A4Q9KHJ8"/>
<dbReference type="NCBIfam" id="TIGR01007">
    <property type="entry name" value="eps_fam"/>
    <property type="match status" value="1"/>
</dbReference>
<comment type="similarity">
    <text evidence="2">Belongs to the CpsC/CapA family.</text>
</comment>
<dbReference type="GO" id="GO:0005524">
    <property type="term" value="F:ATP binding"/>
    <property type="evidence" value="ECO:0007669"/>
    <property type="project" value="UniProtKB-KW"/>
</dbReference>
<evidence type="ECO:0000256" key="11">
    <source>
        <dbReference type="ARBA" id="ARBA00022777"/>
    </source>
</evidence>
<evidence type="ECO:0000256" key="15">
    <source>
        <dbReference type="ARBA" id="ARBA00023137"/>
    </source>
</evidence>
<dbReference type="InterPro" id="IPR005702">
    <property type="entry name" value="Wzc-like_C"/>
</dbReference>
<dbReference type="SUPFAM" id="SSF52540">
    <property type="entry name" value="P-loop containing nucleoside triphosphate hydrolases"/>
    <property type="match status" value="1"/>
</dbReference>
<evidence type="ECO:0000259" key="19">
    <source>
        <dbReference type="Pfam" id="PF13614"/>
    </source>
</evidence>
<comment type="catalytic activity">
    <reaction evidence="16">
        <text>L-tyrosyl-[protein] + ATP = O-phospho-L-tyrosyl-[protein] + ADP + H(+)</text>
        <dbReference type="Rhea" id="RHEA:10596"/>
        <dbReference type="Rhea" id="RHEA-COMP:10136"/>
        <dbReference type="Rhea" id="RHEA-COMP:20101"/>
        <dbReference type="ChEBI" id="CHEBI:15378"/>
        <dbReference type="ChEBI" id="CHEBI:30616"/>
        <dbReference type="ChEBI" id="CHEBI:46858"/>
        <dbReference type="ChEBI" id="CHEBI:61978"/>
        <dbReference type="ChEBI" id="CHEBI:456216"/>
        <dbReference type="EC" id="2.7.10.2"/>
    </reaction>
</comment>
<keyword evidence="14" id="KW-0472">Membrane</keyword>
<proteinExistence type="inferred from homology"/>
<feature type="domain" description="AAA" evidence="19">
    <location>
        <begin position="272"/>
        <end position="393"/>
    </location>
</feature>
<evidence type="ECO:0000256" key="3">
    <source>
        <dbReference type="ARBA" id="ARBA00007316"/>
    </source>
</evidence>
<keyword evidence="13" id="KW-1133">Transmembrane helix</keyword>
<keyword evidence="10" id="KW-0547">Nucleotide-binding</keyword>
<dbReference type="RefSeq" id="WP_131173150.1">
    <property type="nucleotide sequence ID" value="NZ_FXTL01000027.1"/>
</dbReference>
<protein>
    <recommendedName>
        <fullName evidence="5">non-specific protein-tyrosine kinase</fullName>
        <ecNumber evidence="5">2.7.10.2</ecNumber>
    </recommendedName>
</protein>
<reference evidence="20 21" key="1">
    <citation type="submission" date="2019-01" db="EMBL/GenBank/DDBJ databases">
        <title>Lactibacter flavus gen. nov., sp. nov., a novel bacterium of the family Propionibacteriaceae isolated from raw milk and dairy products.</title>
        <authorList>
            <person name="Huptas C."/>
            <person name="Wenning M."/>
            <person name="Breitenwieser F."/>
            <person name="Doll E."/>
            <person name="Von Neubeck M."/>
            <person name="Busse H.-J."/>
            <person name="Scherer S."/>
        </authorList>
    </citation>
    <scope>NUCLEOTIDE SEQUENCE [LARGE SCALE GENOMIC DNA]</scope>
    <source>
        <strain evidence="20 21">DSM 22130</strain>
    </source>
</reference>
<keyword evidence="6" id="KW-1003">Cell membrane</keyword>
<dbReference type="PANTHER" id="PTHR32309:SF13">
    <property type="entry name" value="FERRIC ENTEROBACTIN TRANSPORT PROTEIN FEPE"/>
    <property type="match status" value="1"/>
</dbReference>
<keyword evidence="7" id="KW-0997">Cell inner membrane</keyword>
<keyword evidence="11 20" id="KW-0418">Kinase</keyword>
<comment type="similarity">
    <text evidence="4">Belongs to the etk/wzc family.</text>
</comment>
<organism evidence="20 21">
    <name type="scientific">Propioniciclava tarda</name>
    <dbReference type="NCBI Taxonomy" id="433330"/>
    <lineage>
        <taxon>Bacteria</taxon>
        <taxon>Bacillati</taxon>
        <taxon>Actinomycetota</taxon>
        <taxon>Actinomycetes</taxon>
        <taxon>Propionibacteriales</taxon>
        <taxon>Propionibacteriaceae</taxon>
        <taxon>Propioniciclava</taxon>
    </lineage>
</organism>
<dbReference type="OrthoDB" id="9812433at2"/>